<dbReference type="InterPro" id="IPR050595">
    <property type="entry name" value="Bact_response_regulator"/>
</dbReference>
<dbReference type="InterPro" id="IPR011006">
    <property type="entry name" value="CheY-like_superfamily"/>
</dbReference>
<evidence type="ECO:0000259" key="5">
    <source>
        <dbReference type="PROSITE" id="PS50110"/>
    </source>
</evidence>
<keyword evidence="2" id="KW-0902">Two-component regulatory system</keyword>
<feature type="domain" description="Response regulatory" evidence="5">
    <location>
        <begin position="4"/>
        <end position="119"/>
    </location>
</feature>
<evidence type="ECO:0000313" key="7">
    <source>
        <dbReference type="EMBL" id="MFC3717245.1"/>
    </source>
</evidence>
<dbReference type="PANTHER" id="PTHR44591">
    <property type="entry name" value="STRESS RESPONSE REGULATOR PROTEIN 1"/>
    <property type="match status" value="1"/>
</dbReference>
<accession>A0ABV7XNZ7</accession>
<evidence type="ECO:0000256" key="2">
    <source>
        <dbReference type="ARBA" id="ARBA00023012"/>
    </source>
</evidence>
<feature type="domain" description="HPt" evidence="6">
    <location>
        <begin position="152"/>
        <end position="242"/>
    </location>
</feature>
<proteinExistence type="predicted"/>
<dbReference type="Pfam" id="PF00072">
    <property type="entry name" value="Response_reg"/>
    <property type="match status" value="1"/>
</dbReference>
<evidence type="ECO:0000256" key="3">
    <source>
        <dbReference type="PROSITE-ProRule" id="PRU00110"/>
    </source>
</evidence>
<dbReference type="Gene3D" id="3.40.50.2300">
    <property type="match status" value="1"/>
</dbReference>
<gene>
    <name evidence="7" type="ORF">ACFONC_13925</name>
</gene>
<keyword evidence="8" id="KW-1185">Reference proteome</keyword>
<dbReference type="InterPro" id="IPR001789">
    <property type="entry name" value="Sig_transdc_resp-reg_receiver"/>
</dbReference>
<dbReference type="Gene3D" id="1.20.120.160">
    <property type="entry name" value="HPT domain"/>
    <property type="match status" value="1"/>
</dbReference>
<comment type="caution">
    <text evidence="7">The sequence shown here is derived from an EMBL/GenBank/DDBJ whole genome shotgun (WGS) entry which is preliminary data.</text>
</comment>
<dbReference type="SMART" id="SM00448">
    <property type="entry name" value="REC"/>
    <property type="match status" value="1"/>
</dbReference>
<dbReference type="Pfam" id="PF01627">
    <property type="entry name" value="Hpt"/>
    <property type="match status" value="1"/>
</dbReference>
<name>A0ABV7XNZ7_9GAMM</name>
<dbReference type="InterPro" id="IPR008207">
    <property type="entry name" value="Sig_transdc_His_kin_Hpt_dom"/>
</dbReference>
<dbReference type="SUPFAM" id="SSF52172">
    <property type="entry name" value="CheY-like"/>
    <property type="match status" value="1"/>
</dbReference>
<dbReference type="InterPro" id="IPR036641">
    <property type="entry name" value="HPT_dom_sf"/>
</dbReference>
<dbReference type="CDD" id="cd00156">
    <property type="entry name" value="REC"/>
    <property type="match status" value="1"/>
</dbReference>
<dbReference type="Proteomes" id="UP001595705">
    <property type="component" value="Unassembled WGS sequence"/>
</dbReference>
<feature type="modified residue" description="Phosphohistidine" evidence="3">
    <location>
        <position position="191"/>
    </location>
</feature>
<evidence type="ECO:0000256" key="1">
    <source>
        <dbReference type="ARBA" id="ARBA00022553"/>
    </source>
</evidence>
<dbReference type="PROSITE" id="PS50894">
    <property type="entry name" value="HPT"/>
    <property type="match status" value="1"/>
</dbReference>
<organism evidence="7 8">
    <name type="scientific">Luteimonas soli</name>
    <dbReference type="NCBI Taxonomy" id="1648966"/>
    <lineage>
        <taxon>Bacteria</taxon>
        <taxon>Pseudomonadati</taxon>
        <taxon>Pseudomonadota</taxon>
        <taxon>Gammaproteobacteria</taxon>
        <taxon>Lysobacterales</taxon>
        <taxon>Lysobacteraceae</taxon>
        <taxon>Luteimonas</taxon>
    </lineage>
</organism>
<sequence length="242" mass="25124">MTARILLVEDDPTTCAFLAAAAQGVPAEVDIAGSCAAALALAGEHDRHDLWLIDANLPDGDGAGLLAALRARGLRAPALAHTAAREPGILAALREAGFREVLVKPMPATTLQLVVRDALGARVREAPLAAAPAHFDAGAWDDVAALAALNGEQAHVDALRKLFLDELPDTRDGVRDAARAGDVERLRAALHRLRASCGFVGAARMATSVEELQAAPDSEYALARFLQAAQDTLSSAPVPGDA</sequence>
<evidence type="ECO:0000313" key="8">
    <source>
        <dbReference type="Proteomes" id="UP001595705"/>
    </source>
</evidence>
<dbReference type="PROSITE" id="PS50110">
    <property type="entry name" value="RESPONSE_REGULATORY"/>
    <property type="match status" value="1"/>
</dbReference>
<dbReference type="SUPFAM" id="SSF47226">
    <property type="entry name" value="Histidine-containing phosphotransfer domain, HPT domain"/>
    <property type="match status" value="1"/>
</dbReference>
<feature type="modified residue" description="4-aspartylphosphate" evidence="4">
    <location>
        <position position="54"/>
    </location>
</feature>
<evidence type="ECO:0000256" key="4">
    <source>
        <dbReference type="PROSITE-ProRule" id="PRU00169"/>
    </source>
</evidence>
<dbReference type="PANTHER" id="PTHR44591:SF21">
    <property type="entry name" value="TWO-COMPONENT RESPONSE REGULATOR"/>
    <property type="match status" value="1"/>
</dbReference>
<protein>
    <submittedName>
        <fullName evidence="7">Response regulator</fullName>
    </submittedName>
</protein>
<dbReference type="RefSeq" id="WP_386745032.1">
    <property type="nucleotide sequence ID" value="NZ_JBHRYA010000009.1"/>
</dbReference>
<reference evidence="8" key="1">
    <citation type="journal article" date="2019" name="Int. J. Syst. Evol. Microbiol.">
        <title>The Global Catalogue of Microorganisms (GCM) 10K type strain sequencing project: providing services to taxonomists for standard genome sequencing and annotation.</title>
        <authorList>
            <consortium name="The Broad Institute Genomics Platform"/>
            <consortium name="The Broad Institute Genome Sequencing Center for Infectious Disease"/>
            <person name="Wu L."/>
            <person name="Ma J."/>
        </authorList>
    </citation>
    <scope>NUCLEOTIDE SEQUENCE [LARGE SCALE GENOMIC DNA]</scope>
    <source>
        <strain evidence="8">KCTC 42441</strain>
    </source>
</reference>
<dbReference type="EMBL" id="JBHRYA010000009">
    <property type="protein sequence ID" value="MFC3717245.1"/>
    <property type="molecule type" value="Genomic_DNA"/>
</dbReference>
<evidence type="ECO:0000259" key="6">
    <source>
        <dbReference type="PROSITE" id="PS50894"/>
    </source>
</evidence>
<keyword evidence="1 4" id="KW-0597">Phosphoprotein</keyword>